<keyword evidence="6" id="KW-0735">Signal-anchor</keyword>
<dbReference type="OrthoDB" id="5512589at2759"/>
<evidence type="ECO:0000256" key="1">
    <source>
        <dbReference type="ARBA" id="ARBA00004323"/>
    </source>
</evidence>
<keyword evidence="8 11" id="KW-0333">Golgi apparatus</keyword>
<keyword evidence="3 11" id="KW-0328">Glycosyltransferase</keyword>
<evidence type="ECO:0000256" key="9">
    <source>
        <dbReference type="ARBA" id="ARBA00023136"/>
    </source>
</evidence>
<dbReference type="Gene3D" id="3.90.550.50">
    <property type="match status" value="1"/>
</dbReference>
<keyword evidence="12" id="KW-1185">Reference proteome</keyword>
<evidence type="ECO:0000256" key="8">
    <source>
        <dbReference type="ARBA" id="ARBA00023034"/>
    </source>
</evidence>
<name>A0A9W2YAU3_BIOGL</name>
<dbReference type="PANTHER" id="PTHR11214">
    <property type="entry name" value="BETA-1,3-N-ACETYLGLUCOSAMINYLTRANSFERASE"/>
    <property type="match status" value="1"/>
</dbReference>
<evidence type="ECO:0000256" key="10">
    <source>
        <dbReference type="ARBA" id="ARBA00023180"/>
    </source>
</evidence>
<dbReference type="AlphaFoldDB" id="A0A9W2YAU3"/>
<dbReference type="RefSeq" id="XP_055859842.1">
    <property type="nucleotide sequence ID" value="XM_056003867.1"/>
</dbReference>
<organism evidence="12 13">
    <name type="scientific">Biomphalaria glabrata</name>
    <name type="common">Bloodfluke planorb</name>
    <name type="synonym">Freshwater snail</name>
    <dbReference type="NCBI Taxonomy" id="6526"/>
    <lineage>
        <taxon>Eukaryota</taxon>
        <taxon>Metazoa</taxon>
        <taxon>Spiralia</taxon>
        <taxon>Lophotrochozoa</taxon>
        <taxon>Mollusca</taxon>
        <taxon>Gastropoda</taxon>
        <taxon>Heterobranchia</taxon>
        <taxon>Euthyneura</taxon>
        <taxon>Panpulmonata</taxon>
        <taxon>Hygrophila</taxon>
        <taxon>Lymnaeoidea</taxon>
        <taxon>Planorbidae</taxon>
        <taxon>Biomphalaria</taxon>
    </lineage>
</organism>
<protein>
    <recommendedName>
        <fullName evidence="11">Hexosyltransferase</fullName>
        <ecNumber evidence="11">2.4.1.-</ecNumber>
    </recommendedName>
</protein>
<evidence type="ECO:0000313" key="14">
    <source>
        <dbReference type="RefSeq" id="XP_055859843.1"/>
    </source>
</evidence>
<gene>
    <name evidence="13 14 15 16" type="primary">LOC106074612</name>
</gene>
<evidence type="ECO:0000313" key="13">
    <source>
        <dbReference type="RefSeq" id="XP_055859842.1"/>
    </source>
</evidence>
<dbReference type="FunFam" id="3.90.550.50:FF:000001">
    <property type="entry name" value="Hexosyltransferase"/>
    <property type="match status" value="1"/>
</dbReference>
<evidence type="ECO:0000313" key="12">
    <source>
        <dbReference type="Proteomes" id="UP001165740"/>
    </source>
</evidence>
<keyword evidence="10" id="KW-0325">Glycoprotein</keyword>
<dbReference type="GO" id="GO:0016758">
    <property type="term" value="F:hexosyltransferase activity"/>
    <property type="evidence" value="ECO:0007669"/>
    <property type="project" value="InterPro"/>
</dbReference>
<evidence type="ECO:0000313" key="15">
    <source>
        <dbReference type="RefSeq" id="XP_055859844.1"/>
    </source>
</evidence>
<dbReference type="Pfam" id="PF01762">
    <property type="entry name" value="Galactosyl_T"/>
    <property type="match status" value="1"/>
</dbReference>
<dbReference type="EC" id="2.4.1.-" evidence="11"/>
<accession>A0A9W2YAU3</accession>
<evidence type="ECO:0000256" key="2">
    <source>
        <dbReference type="ARBA" id="ARBA00008661"/>
    </source>
</evidence>
<sequence>MDIAGSKQSLIDVEITTVNKTKRMSTLSSALKNNAVKLAVGLAFIGVNILLYKQSTHIAIAQFLGYPSSEDSNIRLLMSSNYTNSSSESKTVVKEGLHFSLTPPPSLPPLSPSSPALLKKLAFLREPVINPHPYNYTLFPSVSCSKQPVELAICVPISRDNFMGRQTIRETWGSYANSTANKAVLVFFIGSELQTSDSPSATQRRIDEESKLFGDILQESYIDHYNNLSLKSVSILKWVASYCSESRYVLKADDDMYVNIPLLAKTLPKLSLSSPQSAFVVGSVQYGARPIRSRSSKWYTPHSVFKGSVYPNYASGTAYAMTTEAAQILYEASLRVPLFWLEDIYITGLCTAKSNVLVMNSNLFTYDKPDASGCSFRAHISGHRYKLEEIRLIHRELYDPNTVCEKSGT</sequence>
<keyword evidence="4" id="KW-0808">Transferase</keyword>
<dbReference type="PANTHER" id="PTHR11214:SF314">
    <property type="entry name" value="HEXOSYLTRANSFERASE"/>
    <property type="match status" value="1"/>
</dbReference>
<dbReference type="Proteomes" id="UP001165740">
    <property type="component" value="Chromosome 11"/>
</dbReference>
<comment type="subcellular location">
    <subcellularLocation>
        <location evidence="1 11">Golgi apparatus membrane</location>
        <topology evidence="1 11">Single-pass type II membrane protein</topology>
    </subcellularLocation>
</comment>
<dbReference type="GO" id="GO:0006493">
    <property type="term" value="P:protein O-linked glycosylation"/>
    <property type="evidence" value="ECO:0007669"/>
    <property type="project" value="TreeGrafter"/>
</dbReference>
<evidence type="ECO:0000256" key="3">
    <source>
        <dbReference type="ARBA" id="ARBA00022676"/>
    </source>
</evidence>
<keyword evidence="7" id="KW-1133">Transmembrane helix</keyword>
<keyword evidence="9" id="KW-0472">Membrane</keyword>
<dbReference type="RefSeq" id="XP_055859844.1">
    <property type="nucleotide sequence ID" value="XM_056003869.1"/>
</dbReference>
<dbReference type="RefSeq" id="XP_055859845.1">
    <property type="nucleotide sequence ID" value="XM_056003870.1"/>
</dbReference>
<comment type="similarity">
    <text evidence="2 11">Belongs to the glycosyltransferase 31 family.</text>
</comment>
<proteinExistence type="inferred from homology"/>
<evidence type="ECO:0000256" key="7">
    <source>
        <dbReference type="ARBA" id="ARBA00022989"/>
    </source>
</evidence>
<keyword evidence="5" id="KW-0812">Transmembrane</keyword>
<evidence type="ECO:0000313" key="16">
    <source>
        <dbReference type="RefSeq" id="XP_055859845.1"/>
    </source>
</evidence>
<reference evidence="13 14" key="1">
    <citation type="submission" date="2025-04" db="UniProtKB">
        <authorList>
            <consortium name="RefSeq"/>
        </authorList>
    </citation>
    <scope>IDENTIFICATION</scope>
</reference>
<dbReference type="RefSeq" id="XP_055859843.1">
    <property type="nucleotide sequence ID" value="XM_056003868.1"/>
</dbReference>
<dbReference type="GeneID" id="106074612"/>
<evidence type="ECO:0000256" key="11">
    <source>
        <dbReference type="RuleBase" id="RU363063"/>
    </source>
</evidence>
<evidence type="ECO:0000256" key="6">
    <source>
        <dbReference type="ARBA" id="ARBA00022968"/>
    </source>
</evidence>
<dbReference type="GO" id="GO:0000139">
    <property type="term" value="C:Golgi membrane"/>
    <property type="evidence" value="ECO:0007669"/>
    <property type="project" value="UniProtKB-SubCell"/>
</dbReference>
<evidence type="ECO:0000256" key="4">
    <source>
        <dbReference type="ARBA" id="ARBA00022679"/>
    </source>
</evidence>
<dbReference type="InterPro" id="IPR002659">
    <property type="entry name" value="Glyco_trans_31"/>
</dbReference>
<evidence type="ECO:0000256" key="5">
    <source>
        <dbReference type="ARBA" id="ARBA00022692"/>
    </source>
</evidence>
<dbReference type="OMA" id="TGNNMRG"/>